<comment type="catalytic activity">
    <reaction evidence="2">
        <text>UDP-N-acetyl-alpha-D-muramoyl-L-alanyl-D-glutamate + meso-2,6-diaminopimelate + ATP = UDP-N-acetyl-alpha-D-muramoyl-L-alanyl-gamma-D-glutamyl-meso-2,6-diaminopimelate + ADP + phosphate + H(+)</text>
        <dbReference type="Rhea" id="RHEA:23676"/>
        <dbReference type="ChEBI" id="CHEBI:15378"/>
        <dbReference type="ChEBI" id="CHEBI:30616"/>
        <dbReference type="ChEBI" id="CHEBI:43474"/>
        <dbReference type="ChEBI" id="CHEBI:57791"/>
        <dbReference type="ChEBI" id="CHEBI:83900"/>
        <dbReference type="ChEBI" id="CHEBI:83905"/>
        <dbReference type="ChEBI" id="CHEBI:456216"/>
        <dbReference type="EC" id="6.3.2.13"/>
    </reaction>
</comment>
<dbReference type="RefSeq" id="WP_115469286.1">
    <property type="nucleotide sequence ID" value="NZ_QKRA01000011.1"/>
</dbReference>
<feature type="modified residue" description="N6-carboxylysine" evidence="2">
    <location>
        <position position="219"/>
    </location>
</feature>
<organism evidence="6 7">
    <name type="scientific">Marinomonas piezotolerans</name>
    <dbReference type="NCBI Taxonomy" id="2213058"/>
    <lineage>
        <taxon>Bacteria</taxon>
        <taxon>Pseudomonadati</taxon>
        <taxon>Pseudomonadota</taxon>
        <taxon>Gammaproteobacteria</taxon>
        <taxon>Oceanospirillales</taxon>
        <taxon>Oceanospirillaceae</taxon>
        <taxon>Marinomonas</taxon>
    </lineage>
</organism>
<feature type="binding site" evidence="2">
    <location>
        <position position="31"/>
    </location>
    <ligand>
        <name>UDP-N-acetyl-alpha-D-muramoyl-L-alanyl-D-glutamate</name>
        <dbReference type="ChEBI" id="CHEBI:83900"/>
    </ligand>
</feature>
<proteinExistence type="inferred from homology"/>
<comment type="function">
    <text evidence="2">Catalyzes the addition of meso-diaminopimelic acid to the nucleotide precursor UDP-N-acetylmuramoyl-L-alanyl-D-glutamate (UMAG) in the biosynthesis of bacterial cell-wall peptidoglycan.</text>
</comment>
<name>A0A370U5A9_9GAMM</name>
<comment type="subcellular location">
    <subcellularLocation>
        <location evidence="2 3">Cytoplasm</location>
    </subcellularLocation>
</comment>
<gene>
    <name evidence="2" type="primary">murE</name>
    <name evidence="6" type="ORF">DN730_16685</name>
</gene>
<dbReference type="InterPro" id="IPR013221">
    <property type="entry name" value="Mur_ligase_cen"/>
</dbReference>
<evidence type="ECO:0000256" key="1">
    <source>
        <dbReference type="ARBA" id="ARBA00005898"/>
    </source>
</evidence>
<dbReference type="InterPro" id="IPR004101">
    <property type="entry name" value="Mur_ligase_C"/>
</dbReference>
<feature type="binding site" evidence="2">
    <location>
        <begin position="152"/>
        <end position="153"/>
    </location>
    <ligand>
        <name>UDP-N-acetyl-alpha-D-muramoyl-L-alanyl-D-glutamate</name>
        <dbReference type="ChEBI" id="CHEBI:83900"/>
    </ligand>
</feature>
<dbReference type="GO" id="GO:0005524">
    <property type="term" value="F:ATP binding"/>
    <property type="evidence" value="ECO:0007669"/>
    <property type="project" value="UniProtKB-UniRule"/>
</dbReference>
<protein>
    <recommendedName>
        <fullName evidence="2">UDP-N-acetylmuramoyl-L-alanyl-D-glutamate--2,6-diaminopimelate ligase</fullName>
        <ecNumber evidence="2">6.3.2.13</ecNumber>
    </recommendedName>
    <alternativeName>
        <fullName evidence="2">Meso-A2pm-adding enzyme</fullName>
    </alternativeName>
    <alternativeName>
        <fullName evidence="2">Meso-diaminopimelate-adding enzyme</fullName>
    </alternativeName>
    <alternativeName>
        <fullName evidence="2">UDP-MurNAc-L-Ala-D-Glu:meso-diaminopimelate ligase</fullName>
    </alternativeName>
    <alternativeName>
        <fullName evidence="2">UDP-MurNAc-tripeptide synthetase</fullName>
    </alternativeName>
    <alternativeName>
        <fullName evidence="2">UDP-N-acetylmuramyl-tripeptide synthetase</fullName>
    </alternativeName>
</protein>
<dbReference type="GO" id="GO:0000287">
    <property type="term" value="F:magnesium ion binding"/>
    <property type="evidence" value="ECO:0007669"/>
    <property type="project" value="UniProtKB-UniRule"/>
</dbReference>
<feature type="binding site" evidence="2">
    <location>
        <position position="187"/>
    </location>
    <ligand>
        <name>UDP-N-acetyl-alpha-D-muramoyl-L-alanyl-D-glutamate</name>
        <dbReference type="ChEBI" id="CHEBI:83900"/>
    </ligand>
</feature>
<dbReference type="GO" id="GO:0005737">
    <property type="term" value="C:cytoplasm"/>
    <property type="evidence" value="ECO:0007669"/>
    <property type="project" value="UniProtKB-SubCell"/>
</dbReference>
<dbReference type="GO" id="GO:0071555">
    <property type="term" value="P:cell wall organization"/>
    <property type="evidence" value="ECO:0007669"/>
    <property type="project" value="UniProtKB-KW"/>
</dbReference>
<dbReference type="GO" id="GO:0008360">
    <property type="term" value="P:regulation of cell shape"/>
    <property type="evidence" value="ECO:0007669"/>
    <property type="project" value="UniProtKB-KW"/>
</dbReference>
<dbReference type="InterPro" id="IPR036565">
    <property type="entry name" value="Mur-like_cat_sf"/>
</dbReference>
<dbReference type="NCBIfam" id="NF001126">
    <property type="entry name" value="PRK00139.1-4"/>
    <property type="match status" value="1"/>
</dbReference>
<reference evidence="6 7" key="1">
    <citation type="submission" date="2018-06" db="EMBL/GenBank/DDBJ databases">
        <title>Marinomonas sp. YLB-05 draft genome sequence.</title>
        <authorList>
            <person name="Yu L."/>
            <person name="Tang X."/>
        </authorList>
    </citation>
    <scope>NUCLEOTIDE SEQUENCE [LARGE SCALE GENOMIC DNA]</scope>
    <source>
        <strain evidence="6 7">YLB-05</strain>
    </source>
</reference>
<dbReference type="HAMAP" id="MF_00208">
    <property type="entry name" value="MurE"/>
    <property type="match status" value="1"/>
</dbReference>
<sequence>MFTQEQLFNWLGIVCPSTSSHYTYRSLETDSRLVDERTVFIALSGVSSNGWDYLDRVEAAGCSIALVPRGIHVKSSRMLIVEIDNLENALAQLVREIYGPAPKHIVAVTGTNGKSSTCYYIAQLADQMGYKSGMIGTFGIGPLGSLRDAKQTTPDLLTLHKLLSEFASQGIDFVAFEASSHALEQRRLVGVPLTTAVFTNLTRDHLDYHLTMENYAAAKAKLFNFPTLHRAVICLDSSYAVFFAEQSIAPYWFYSDHQSNAEFSVLSAEYQHDSVFLTLRVFEESYTLSLPLLGRFNIQNALAALASVWELSRDKAKLVNALSFLQGAPGRMQPIKVKGAPLVLVDYAHTSDALDVALSAVRQHVAGKLICVFGCGGDRDRGKRPLMLSVAQKISDEVWLTSDNPRTEDPVAIIDEILAAKTESSVLNVEVRREIAIQKAIECADVDDIVLIAGKGHETYQEVNGVRHHFDDSEEAFKALEAYVG</sequence>
<comment type="cofactor">
    <cofactor evidence="2">
        <name>Mg(2+)</name>
        <dbReference type="ChEBI" id="CHEBI:18420"/>
    </cofactor>
</comment>
<feature type="binding site" evidence="2">
    <location>
        <position position="151"/>
    </location>
    <ligand>
        <name>UDP-N-acetyl-alpha-D-muramoyl-L-alanyl-D-glutamate</name>
        <dbReference type="ChEBI" id="CHEBI:83900"/>
    </ligand>
</feature>
<keyword evidence="2 3" id="KW-0573">Peptidoglycan synthesis</keyword>
<dbReference type="GO" id="GO:0051301">
    <property type="term" value="P:cell division"/>
    <property type="evidence" value="ECO:0007669"/>
    <property type="project" value="UniProtKB-KW"/>
</dbReference>
<feature type="binding site" evidence="2">
    <location>
        <position position="379"/>
    </location>
    <ligand>
        <name>meso-2,6-diaminopimelate</name>
        <dbReference type="ChEBI" id="CHEBI:57791"/>
    </ligand>
</feature>
<dbReference type="Gene3D" id="3.40.1390.10">
    <property type="entry name" value="MurE/MurF, N-terminal domain"/>
    <property type="match status" value="1"/>
</dbReference>
<evidence type="ECO:0000313" key="7">
    <source>
        <dbReference type="Proteomes" id="UP000254326"/>
    </source>
</evidence>
<feature type="binding site" evidence="2">
    <location>
        <position position="454"/>
    </location>
    <ligand>
        <name>meso-2,6-diaminopimelate</name>
        <dbReference type="ChEBI" id="CHEBI:57791"/>
    </ligand>
</feature>
<keyword evidence="7" id="KW-1185">Reference proteome</keyword>
<dbReference type="OrthoDB" id="9800958at2"/>
<dbReference type="InterPro" id="IPR035911">
    <property type="entry name" value="MurE/MurF_N"/>
</dbReference>
<comment type="caution">
    <text evidence="2">Lacks conserved residue(s) required for the propagation of feature annotation.</text>
</comment>
<dbReference type="PANTHER" id="PTHR23135">
    <property type="entry name" value="MUR LIGASE FAMILY MEMBER"/>
    <property type="match status" value="1"/>
</dbReference>
<feature type="binding site" evidence="2">
    <location>
        <begin position="403"/>
        <end position="406"/>
    </location>
    <ligand>
        <name>meso-2,6-diaminopimelate</name>
        <dbReference type="ChEBI" id="CHEBI:57791"/>
    </ligand>
</feature>
<dbReference type="EC" id="6.3.2.13" evidence="2"/>
<feature type="short sequence motif" description="Meso-diaminopimelate recognition motif" evidence="2">
    <location>
        <begin position="403"/>
        <end position="406"/>
    </location>
</feature>
<keyword evidence="2 3" id="KW-0961">Cell wall biogenesis/degradation</keyword>
<comment type="pathway">
    <text evidence="2 3">Cell wall biogenesis; peptidoglycan biosynthesis.</text>
</comment>
<dbReference type="EMBL" id="QKRA01000011">
    <property type="protein sequence ID" value="RDL42969.1"/>
    <property type="molecule type" value="Genomic_DNA"/>
</dbReference>
<keyword evidence="2 3" id="KW-0131">Cell cycle</keyword>
<dbReference type="UniPathway" id="UPA00219"/>
<dbReference type="Gene3D" id="3.90.190.20">
    <property type="entry name" value="Mur ligase, C-terminal domain"/>
    <property type="match status" value="1"/>
</dbReference>
<keyword evidence="2" id="KW-0067">ATP-binding</keyword>
<comment type="PTM">
    <text evidence="2">Carboxylation is probably crucial for Mg(2+) binding and, consequently, for the gamma-phosphate positioning of ATP.</text>
</comment>
<dbReference type="SUPFAM" id="SSF53623">
    <property type="entry name" value="MurD-like peptide ligases, catalytic domain"/>
    <property type="match status" value="1"/>
</dbReference>
<keyword evidence="2 3" id="KW-0133">Cell shape</keyword>
<feature type="binding site" evidence="2">
    <location>
        <position position="179"/>
    </location>
    <ligand>
        <name>UDP-N-acetyl-alpha-D-muramoyl-L-alanyl-D-glutamate</name>
        <dbReference type="ChEBI" id="CHEBI:83900"/>
    </ligand>
</feature>
<dbReference type="GO" id="GO:0008765">
    <property type="term" value="F:UDP-N-acetylmuramoylalanyl-D-glutamate-2,6-diaminopimelate ligase activity"/>
    <property type="evidence" value="ECO:0007669"/>
    <property type="project" value="UniProtKB-UniRule"/>
</dbReference>
<evidence type="ECO:0000313" key="6">
    <source>
        <dbReference type="EMBL" id="RDL42969.1"/>
    </source>
</evidence>
<feature type="binding site" evidence="2">
    <location>
        <position position="458"/>
    </location>
    <ligand>
        <name>meso-2,6-diaminopimelate</name>
        <dbReference type="ChEBI" id="CHEBI:57791"/>
    </ligand>
</feature>
<keyword evidence="2 6" id="KW-0436">Ligase</keyword>
<keyword evidence="2" id="KW-0963">Cytoplasm</keyword>
<evidence type="ECO:0000259" key="5">
    <source>
        <dbReference type="Pfam" id="PF08245"/>
    </source>
</evidence>
<keyword evidence="2" id="KW-0460">Magnesium</keyword>
<dbReference type="AlphaFoldDB" id="A0A370U5A9"/>
<feature type="binding site" evidence="2">
    <location>
        <begin position="110"/>
        <end position="116"/>
    </location>
    <ligand>
        <name>ATP</name>
        <dbReference type="ChEBI" id="CHEBI:30616"/>
    </ligand>
</feature>
<feature type="binding site" evidence="2">
    <location>
        <position position="185"/>
    </location>
    <ligand>
        <name>UDP-N-acetyl-alpha-D-muramoyl-L-alanyl-D-glutamate</name>
        <dbReference type="ChEBI" id="CHEBI:83900"/>
    </ligand>
</feature>
<dbReference type="Gene3D" id="3.40.1190.10">
    <property type="entry name" value="Mur-like, catalytic domain"/>
    <property type="match status" value="1"/>
</dbReference>
<keyword evidence="2" id="KW-0547">Nucleotide-binding</keyword>
<dbReference type="Proteomes" id="UP000254326">
    <property type="component" value="Unassembled WGS sequence"/>
</dbReference>
<dbReference type="InterPro" id="IPR036615">
    <property type="entry name" value="Mur_ligase_C_dom_sf"/>
</dbReference>
<evidence type="ECO:0000256" key="3">
    <source>
        <dbReference type="RuleBase" id="RU004135"/>
    </source>
</evidence>
<dbReference type="GO" id="GO:0009252">
    <property type="term" value="P:peptidoglycan biosynthetic process"/>
    <property type="evidence" value="ECO:0007669"/>
    <property type="project" value="UniProtKB-UniRule"/>
</dbReference>
<evidence type="ECO:0000256" key="2">
    <source>
        <dbReference type="HAMAP-Rule" id="MF_00208"/>
    </source>
</evidence>
<keyword evidence="2 3" id="KW-0132">Cell division</keyword>
<dbReference type="Pfam" id="PF02875">
    <property type="entry name" value="Mur_ligase_C"/>
    <property type="match status" value="1"/>
</dbReference>
<comment type="caution">
    <text evidence="6">The sequence shown here is derived from an EMBL/GenBank/DDBJ whole genome shotgun (WGS) entry which is preliminary data.</text>
</comment>
<dbReference type="PANTHER" id="PTHR23135:SF4">
    <property type="entry name" value="UDP-N-ACETYLMURAMOYL-L-ALANYL-D-GLUTAMATE--2,6-DIAMINOPIMELATE LIGASE MURE HOMOLOG, CHLOROPLASTIC"/>
    <property type="match status" value="1"/>
</dbReference>
<accession>A0A370U5A9</accession>
<dbReference type="InterPro" id="IPR005761">
    <property type="entry name" value="UDP-N-AcMur-Glu-dNH2Pim_ligase"/>
</dbReference>
<comment type="similarity">
    <text evidence="1 2">Belongs to the MurCDEF family. MurE subfamily.</text>
</comment>
<evidence type="ECO:0000259" key="4">
    <source>
        <dbReference type="Pfam" id="PF02875"/>
    </source>
</evidence>
<dbReference type="SUPFAM" id="SSF63418">
    <property type="entry name" value="MurE/MurF N-terminal domain"/>
    <property type="match status" value="1"/>
</dbReference>
<dbReference type="NCBIfam" id="TIGR01085">
    <property type="entry name" value="murE"/>
    <property type="match status" value="1"/>
</dbReference>
<dbReference type="Pfam" id="PF08245">
    <property type="entry name" value="Mur_ligase_M"/>
    <property type="match status" value="1"/>
</dbReference>
<dbReference type="SUPFAM" id="SSF53244">
    <property type="entry name" value="MurD-like peptide ligases, peptide-binding domain"/>
    <property type="match status" value="1"/>
</dbReference>
<feature type="domain" description="Mur ligase central" evidence="5">
    <location>
        <begin position="108"/>
        <end position="307"/>
    </location>
</feature>
<feature type="domain" description="Mur ligase C-terminal" evidence="4">
    <location>
        <begin position="330"/>
        <end position="456"/>
    </location>
</feature>